<dbReference type="EMBL" id="JADJOT010000010">
    <property type="protein sequence ID" value="MBK7955132.1"/>
    <property type="molecule type" value="Genomic_DNA"/>
</dbReference>
<dbReference type="Proteomes" id="UP000706151">
    <property type="component" value="Unassembled WGS sequence"/>
</dbReference>
<reference evidence="1 2" key="1">
    <citation type="submission" date="2020-10" db="EMBL/GenBank/DDBJ databases">
        <title>Connecting structure to function with the recovery of over 1000 high-quality activated sludge metagenome-assembled genomes encoding full-length rRNA genes using long-read sequencing.</title>
        <authorList>
            <person name="Singleton C.M."/>
            <person name="Petriglieri F."/>
            <person name="Kristensen J.M."/>
            <person name="Kirkegaard R.H."/>
            <person name="Michaelsen T.Y."/>
            <person name="Andersen M.H."/>
            <person name="Karst S.M."/>
            <person name="Dueholm M.S."/>
            <person name="Nielsen P.H."/>
            <person name="Albertsen M."/>
        </authorList>
    </citation>
    <scope>NUCLEOTIDE SEQUENCE [LARGE SCALE GENOMIC DNA]</scope>
    <source>
        <strain evidence="1">Fred_18-Q3-R57-64_BAT3C.720</strain>
    </source>
</reference>
<evidence type="ECO:0000313" key="2">
    <source>
        <dbReference type="Proteomes" id="UP000706151"/>
    </source>
</evidence>
<accession>A0A935TF08</accession>
<comment type="caution">
    <text evidence="1">The sequence shown here is derived from an EMBL/GenBank/DDBJ whole genome shotgun (WGS) entry which is preliminary data.</text>
</comment>
<gene>
    <name evidence="1" type="ORF">IPK02_14965</name>
</gene>
<protein>
    <submittedName>
        <fullName evidence="1">Uncharacterized protein</fullName>
    </submittedName>
</protein>
<evidence type="ECO:0000313" key="1">
    <source>
        <dbReference type="EMBL" id="MBK7955132.1"/>
    </source>
</evidence>
<sequence length="286" mass="30488">MAATGSVHGSETGNWQGFVSLTPVYQGKADLDRGGDFSVGGAILRGGASTDLGGGNRAGITLAYDYFDYSFSNSGAFGRVAPWSIVQRYGVSAPLSFEVGDGWSVGFVPSVDWFKENGANTGDSLTWGATVSGSRRFDGGNRLGLGVGVFDGIEKTSVFPFLVVDWRFGDRWRLINPLSSGPTGPAGLELDYRFDGGWTAGFGAAYRVMRFRLSETGGVRNGVGEESGVPVFVRVTRNFTDQMALHLYGGVVAGGRLRVENSSGHKLREEDFDPAPLFGATFIGRF</sequence>
<dbReference type="AlphaFoldDB" id="A0A935TF08"/>
<proteinExistence type="predicted"/>
<organism evidence="1 2">
    <name type="scientific">Candidatus Accumulibacter affinis</name>
    <dbReference type="NCBI Taxonomy" id="2954384"/>
    <lineage>
        <taxon>Bacteria</taxon>
        <taxon>Pseudomonadati</taxon>
        <taxon>Pseudomonadota</taxon>
        <taxon>Betaproteobacteria</taxon>
        <taxon>Candidatus Accumulibacter</taxon>
    </lineage>
</organism>
<name>A0A935TF08_9PROT</name>